<dbReference type="EMBL" id="QPKV01000003">
    <property type="protein sequence ID" value="RDC56664.1"/>
    <property type="molecule type" value="Genomic_DNA"/>
</dbReference>
<keyword evidence="2" id="KW-1185">Reference proteome</keyword>
<organism evidence="1 2">
    <name type="scientific">Pedobacter chinensis</name>
    <dbReference type="NCBI Taxonomy" id="2282421"/>
    <lineage>
        <taxon>Bacteria</taxon>
        <taxon>Pseudomonadati</taxon>
        <taxon>Bacteroidota</taxon>
        <taxon>Sphingobacteriia</taxon>
        <taxon>Sphingobacteriales</taxon>
        <taxon>Sphingobacteriaceae</taxon>
        <taxon>Pedobacter</taxon>
    </lineage>
</organism>
<proteinExistence type="predicted"/>
<accession>A0A369PVY7</accession>
<comment type="caution">
    <text evidence="1">The sequence shown here is derived from an EMBL/GenBank/DDBJ whole genome shotgun (WGS) entry which is preliminary data.</text>
</comment>
<name>A0A369PVY7_9SPHI</name>
<dbReference type="OrthoDB" id="3035168at2"/>
<dbReference type="Proteomes" id="UP000253961">
    <property type="component" value="Unassembled WGS sequence"/>
</dbReference>
<sequence length="291" mass="33692">MESLFIKGTCMATREMYYDDPTCLGSYLLCAMESWVRQNFENTGEFKTDYPNEIKKKYGEVRVANDAFQNDIHNLSISYHQMKHVLAQDQSHVESGLKTLYLGNLVEHYMTNVRSIYDQMAVFARTVVDHQHLPLRNVSQDSLNKLITFLKNNEERATEIFSAPMVKQILSMETSLETVKIIRDAIIHDGKEPVITLSSGIAHIRINKHMYNREESLLPDLLNLGVPDYPLFPYLHKITSVLFMDIHHLGEQILNCFFIKDEKFPFEFITLIGVCMPDFVSFLNGDQQKKE</sequence>
<evidence type="ECO:0000313" key="2">
    <source>
        <dbReference type="Proteomes" id="UP000253961"/>
    </source>
</evidence>
<evidence type="ECO:0000313" key="1">
    <source>
        <dbReference type="EMBL" id="RDC56664.1"/>
    </source>
</evidence>
<dbReference type="RefSeq" id="WP_115401853.1">
    <property type="nucleotide sequence ID" value="NZ_QPKV01000003.1"/>
</dbReference>
<dbReference type="AlphaFoldDB" id="A0A369PVY7"/>
<protein>
    <submittedName>
        <fullName evidence="1">Uncharacterized protein</fullName>
    </submittedName>
</protein>
<gene>
    <name evidence="1" type="ORF">DU508_05485</name>
</gene>
<reference evidence="1 2" key="1">
    <citation type="submission" date="2018-07" db="EMBL/GenBank/DDBJ databases">
        <title>Pedobacter sp. nov., isolated from soil.</title>
        <authorList>
            <person name="Zhou L.Y."/>
            <person name="Du Z.J."/>
        </authorList>
    </citation>
    <scope>NUCLEOTIDE SEQUENCE [LARGE SCALE GENOMIC DNA]</scope>
    <source>
        <strain evidence="1 2">JDX94</strain>
    </source>
</reference>